<dbReference type="Pfam" id="PF00072">
    <property type="entry name" value="Response_reg"/>
    <property type="match status" value="1"/>
</dbReference>
<dbReference type="CDD" id="cd17546">
    <property type="entry name" value="REC_hyHK_CKI1_RcsC-like"/>
    <property type="match status" value="1"/>
</dbReference>
<dbReference type="CDD" id="cd00130">
    <property type="entry name" value="PAS"/>
    <property type="match status" value="1"/>
</dbReference>
<dbReference type="InterPro" id="IPR036097">
    <property type="entry name" value="HisK_dim/P_sf"/>
</dbReference>
<dbReference type="Proteomes" id="UP000325122">
    <property type="component" value="Unassembled WGS sequence"/>
</dbReference>
<comment type="caution">
    <text evidence="7">The sequence shown here is derived from an EMBL/GenBank/DDBJ whole genome shotgun (WGS) entry which is preliminary data.</text>
</comment>
<dbReference type="InterPro" id="IPR011006">
    <property type="entry name" value="CheY-like_superfamily"/>
</dbReference>
<dbReference type="CDD" id="cd00082">
    <property type="entry name" value="HisKA"/>
    <property type="match status" value="1"/>
</dbReference>
<dbReference type="InterPro" id="IPR003661">
    <property type="entry name" value="HisK_dim/P_dom"/>
</dbReference>
<sequence length="595" mass="61349">MSAPSDSAPSNRPGPAQLLEAMSEILAASGPDGTLAYVNPAFLAVFGGAAGDWLGRDLDIALQGLDSKRLFEWTRAPLPGGGVVALGRDVSAAREAARGKSVFFASVTHELRTPLAGALGAADLLRETGLKPDQMAYLDVVRASAEHALRLIDDILDLSRLEAGALALRPEPVDLRGLIEDACEMLALRAAQKGLTLDHVICPDVPELIRADPGRVRQILFNLAGNAVKFTDSGGVLVEAEYRKGAIRLSVRDTGPGISEDDQTRLFEHFERGAQEGSGAPGAGLGLAMVRRLAEAAGGQAGISSSPGAGALFWCQWPAEALAPAPRARPLAGRTVLVAAPEAFQRQALAAQASCLGAHALAAEDIETAWALAADQTGPLTLILSEAWADEAGGLKTAAPRARLLALARPETKDLFSAAARPAGFDGWLVAPVRLRSLAAFAAGQDADAAPPSTAAKAPVRGRPLAGLSVLLAEDDPVNTLIARTVLERLGARVTHAADGRAAVEAAAGGEHDAAILDLRMPVMDGLAAARAIRALPGAASAMPLAALTANATEADRTLCLAAGMDAFLTKPLDPDVLADVLTGLCAPQNRARLA</sequence>
<dbReference type="PROSITE" id="PS50110">
    <property type="entry name" value="RESPONSE_REGULATORY"/>
    <property type="match status" value="1"/>
</dbReference>
<dbReference type="SUPFAM" id="SSF55785">
    <property type="entry name" value="PYP-like sensor domain (PAS domain)"/>
    <property type="match status" value="1"/>
</dbReference>
<feature type="domain" description="Histidine kinase" evidence="5">
    <location>
        <begin position="106"/>
        <end position="321"/>
    </location>
</feature>
<dbReference type="SMART" id="SM00387">
    <property type="entry name" value="HATPase_c"/>
    <property type="match status" value="1"/>
</dbReference>
<dbReference type="Gene3D" id="3.40.50.2300">
    <property type="match status" value="1"/>
</dbReference>
<dbReference type="EMBL" id="VWOJ01000002">
    <property type="protein sequence ID" value="KAA5803655.1"/>
    <property type="molecule type" value="Genomic_DNA"/>
</dbReference>
<proteinExistence type="predicted"/>
<dbReference type="SUPFAM" id="SSF52172">
    <property type="entry name" value="CheY-like"/>
    <property type="match status" value="2"/>
</dbReference>
<evidence type="ECO:0000259" key="5">
    <source>
        <dbReference type="PROSITE" id="PS50109"/>
    </source>
</evidence>
<gene>
    <name evidence="7" type="ORF">F1654_07590</name>
</gene>
<protein>
    <recommendedName>
        <fullName evidence="2">histidine kinase</fullName>
        <ecNumber evidence="2">2.7.13.3</ecNumber>
    </recommendedName>
</protein>
<dbReference type="PROSITE" id="PS50109">
    <property type="entry name" value="HIS_KIN"/>
    <property type="match status" value="1"/>
</dbReference>
<feature type="modified residue" description="4-aspartylphosphate" evidence="4">
    <location>
        <position position="518"/>
    </location>
</feature>
<evidence type="ECO:0000256" key="4">
    <source>
        <dbReference type="PROSITE-ProRule" id="PRU00169"/>
    </source>
</evidence>
<dbReference type="GO" id="GO:0000155">
    <property type="term" value="F:phosphorelay sensor kinase activity"/>
    <property type="evidence" value="ECO:0007669"/>
    <property type="project" value="InterPro"/>
</dbReference>
<dbReference type="InterPro" id="IPR035965">
    <property type="entry name" value="PAS-like_dom_sf"/>
</dbReference>
<evidence type="ECO:0000256" key="1">
    <source>
        <dbReference type="ARBA" id="ARBA00000085"/>
    </source>
</evidence>
<dbReference type="InterPro" id="IPR005467">
    <property type="entry name" value="His_kinase_dom"/>
</dbReference>
<dbReference type="Pfam" id="PF00512">
    <property type="entry name" value="HisKA"/>
    <property type="match status" value="1"/>
</dbReference>
<dbReference type="PANTHER" id="PTHR45339">
    <property type="entry name" value="HYBRID SIGNAL TRANSDUCTION HISTIDINE KINASE J"/>
    <property type="match status" value="1"/>
</dbReference>
<accession>A0A5M6ZHT9</accession>
<comment type="catalytic activity">
    <reaction evidence="1">
        <text>ATP + protein L-histidine = ADP + protein N-phospho-L-histidine.</text>
        <dbReference type="EC" id="2.7.13.3"/>
    </reaction>
</comment>
<evidence type="ECO:0000313" key="8">
    <source>
        <dbReference type="Proteomes" id="UP000325122"/>
    </source>
</evidence>
<dbReference type="SMART" id="SM00388">
    <property type="entry name" value="HisKA"/>
    <property type="match status" value="1"/>
</dbReference>
<evidence type="ECO:0000256" key="3">
    <source>
        <dbReference type="ARBA" id="ARBA00022553"/>
    </source>
</evidence>
<dbReference type="InterPro" id="IPR004358">
    <property type="entry name" value="Sig_transdc_His_kin-like_C"/>
</dbReference>
<keyword evidence="8" id="KW-1185">Reference proteome</keyword>
<dbReference type="Gene3D" id="1.10.287.130">
    <property type="match status" value="1"/>
</dbReference>
<dbReference type="InterPro" id="IPR000014">
    <property type="entry name" value="PAS"/>
</dbReference>
<dbReference type="PANTHER" id="PTHR45339:SF5">
    <property type="entry name" value="HISTIDINE KINASE"/>
    <property type="match status" value="1"/>
</dbReference>
<feature type="domain" description="Response regulatory" evidence="6">
    <location>
        <begin position="469"/>
        <end position="586"/>
    </location>
</feature>
<dbReference type="SUPFAM" id="SSF47384">
    <property type="entry name" value="Homodimeric domain of signal transducing histidine kinase"/>
    <property type="match status" value="1"/>
</dbReference>
<name>A0A5M6ZHT9_9PROT</name>
<dbReference type="InterPro" id="IPR003594">
    <property type="entry name" value="HATPase_dom"/>
</dbReference>
<dbReference type="PRINTS" id="PR00344">
    <property type="entry name" value="BCTRLSENSOR"/>
</dbReference>
<organism evidence="7 8">
    <name type="scientific">Alkalicaulis satelles</name>
    <dbReference type="NCBI Taxonomy" id="2609175"/>
    <lineage>
        <taxon>Bacteria</taxon>
        <taxon>Pseudomonadati</taxon>
        <taxon>Pseudomonadota</taxon>
        <taxon>Alphaproteobacteria</taxon>
        <taxon>Maricaulales</taxon>
        <taxon>Maricaulaceae</taxon>
        <taxon>Alkalicaulis</taxon>
    </lineage>
</organism>
<reference evidence="7 8" key="1">
    <citation type="submission" date="2019-09" db="EMBL/GenBank/DDBJ databases">
        <authorList>
            <person name="Kevbrin V."/>
            <person name="Grouzdev D.S."/>
        </authorList>
    </citation>
    <scope>NUCLEOTIDE SEQUENCE [LARGE SCALE GENOMIC DNA]</scope>
    <source>
        <strain evidence="7 8">G-192</strain>
    </source>
</reference>
<dbReference type="Pfam" id="PF02518">
    <property type="entry name" value="HATPase_c"/>
    <property type="match status" value="1"/>
</dbReference>
<dbReference type="AlphaFoldDB" id="A0A5M6ZHT9"/>
<keyword evidence="3 4" id="KW-0597">Phosphoprotein</keyword>
<dbReference type="InterPro" id="IPR036890">
    <property type="entry name" value="HATPase_C_sf"/>
</dbReference>
<dbReference type="SMART" id="SM00448">
    <property type="entry name" value="REC"/>
    <property type="match status" value="1"/>
</dbReference>
<evidence type="ECO:0000256" key="2">
    <source>
        <dbReference type="ARBA" id="ARBA00012438"/>
    </source>
</evidence>
<evidence type="ECO:0000259" key="6">
    <source>
        <dbReference type="PROSITE" id="PS50110"/>
    </source>
</evidence>
<dbReference type="EC" id="2.7.13.3" evidence="2"/>
<dbReference type="RefSeq" id="WP_150022923.1">
    <property type="nucleotide sequence ID" value="NZ_VWOJ01000002.1"/>
</dbReference>
<dbReference type="InterPro" id="IPR001789">
    <property type="entry name" value="Sig_transdc_resp-reg_receiver"/>
</dbReference>
<evidence type="ECO:0000313" key="7">
    <source>
        <dbReference type="EMBL" id="KAA5803655.1"/>
    </source>
</evidence>
<dbReference type="Gene3D" id="3.30.565.10">
    <property type="entry name" value="Histidine kinase-like ATPase, C-terminal domain"/>
    <property type="match status" value="1"/>
</dbReference>
<dbReference type="SUPFAM" id="SSF55874">
    <property type="entry name" value="ATPase domain of HSP90 chaperone/DNA topoisomerase II/histidine kinase"/>
    <property type="match status" value="1"/>
</dbReference>